<dbReference type="STRING" id="1314785.A0A165ENT2"/>
<dbReference type="InParanoid" id="A0A165ENT2"/>
<dbReference type="RefSeq" id="XP_040765189.1">
    <property type="nucleotide sequence ID" value="XM_040904291.1"/>
</dbReference>
<evidence type="ECO:0000313" key="2">
    <source>
        <dbReference type="Proteomes" id="UP000076871"/>
    </source>
</evidence>
<dbReference type="OrthoDB" id="2728219at2759"/>
<keyword evidence="2" id="KW-1185">Reference proteome</keyword>
<accession>A0A165ENT2</accession>
<evidence type="ECO:0000313" key="1">
    <source>
        <dbReference type="EMBL" id="KZT07449.1"/>
    </source>
</evidence>
<dbReference type="Proteomes" id="UP000076871">
    <property type="component" value="Unassembled WGS sequence"/>
</dbReference>
<dbReference type="EMBL" id="KV427619">
    <property type="protein sequence ID" value="KZT07449.1"/>
    <property type="molecule type" value="Genomic_DNA"/>
</dbReference>
<reference evidence="1 2" key="1">
    <citation type="journal article" date="2016" name="Mol. Biol. Evol.">
        <title>Comparative Genomics of Early-Diverging Mushroom-Forming Fungi Provides Insights into the Origins of Lignocellulose Decay Capabilities.</title>
        <authorList>
            <person name="Nagy L.G."/>
            <person name="Riley R."/>
            <person name="Tritt A."/>
            <person name="Adam C."/>
            <person name="Daum C."/>
            <person name="Floudas D."/>
            <person name="Sun H."/>
            <person name="Yadav J.S."/>
            <person name="Pangilinan J."/>
            <person name="Larsson K.H."/>
            <person name="Matsuura K."/>
            <person name="Barry K."/>
            <person name="Labutti K."/>
            <person name="Kuo R."/>
            <person name="Ohm R.A."/>
            <person name="Bhattacharya S.S."/>
            <person name="Shirouzu T."/>
            <person name="Yoshinaga Y."/>
            <person name="Martin F.M."/>
            <person name="Grigoriev I.V."/>
            <person name="Hibbett D.S."/>
        </authorList>
    </citation>
    <scope>NUCLEOTIDE SEQUENCE [LARGE SCALE GENOMIC DNA]</scope>
    <source>
        <strain evidence="1 2">93-53</strain>
    </source>
</reference>
<proteinExistence type="predicted"/>
<gene>
    <name evidence="1" type="ORF">LAESUDRAFT_651210</name>
</gene>
<dbReference type="GeneID" id="63821321"/>
<sequence>YIHYSAAATYYAPSDPSGIGGMHREHIRVTPRWQGSTGRFDCVLVKHDPTDITGMLLKFRIARVLIFISFKTGGTKYSCALVRWYKQCGDSADANTGM</sequence>
<name>A0A165ENT2_9APHY</name>
<organism evidence="1 2">
    <name type="scientific">Laetiporus sulphureus 93-53</name>
    <dbReference type="NCBI Taxonomy" id="1314785"/>
    <lineage>
        <taxon>Eukaryota</taxon>
        <taxon>Fungi</taxon>
        <taxon>Dikarya</taxon>
        <taxon>Basidiomycota</taxon>
        <taxon>Agaricomycotina</taxon>
        <taxon>Agaricomycetes</taxon>
        <taxon>Polyporales</taxon>
        <taxon>Laetiporus</taxon>
    </lineage>
</organism>
<feature type="non-terminal residue" evidence="1">
    <location>
        <position position="1"/>
    </location>
</feature>
<dbReference type="AlphaFoldDB" id="A0A165ENT2"/>
<protein>
    <submittedName>
        <fullName evidence="1">Uncharacterized protein</fullName>
    </submittedName>
</protein>